<comment type="caution">
    <text evidence="1">The sequence shown here is derived from an EMBL/GenBank/DDBJ whole genome shotgun (WGS) entry which is preliminary data.</text>
</comment>
<gene>
    <name evidence="1" type="ORF">EYF80_039442</name>
</gene>
<evidence type="ECO:0000313" key="2">
    <source>
        <dbReference type="Proteomes" id="UP000314294"/>
    </source>
</evidence>
<name>A0A4Z2GAZ7_9TELE</name>
<dbReference type="EMBL" id="SRLO01000620">
    <property type="protein sequence ID" value="TNN50360.1"/>
    <property type="molecule type" value="Genomic_DNA"/>
</dbReference>
<organism evidence="1 2">
    <name type="scientific">Liparis tanakae</name>
    <name type="common">Tanaka's snailfish</name>
    <dbReference type="NCBI Taxonomy" id="230148"/>
    <lineage>
        <taxon>Eukaryota</taxon>
        <taxon>Metazoa</taxon>
        <taxon>Chordata</taxon>
        <taxon>Craniata</taxon>
        <taxon>Vertebrata</taxon>
        <taxon>Euteleostomi</taxon>
        <taxon>Actinopterygii</taxon>
        <taxon>Neopterygii</taxon>
        <taxon>Teleostei</taxon>
        <taxon>Neoteleostei</taxon>
        <taxon>Acanthomorphata</taxon>
        <taxon>Eupercaria</taxon>
        <taxon>Perciformes</taxon>
        <taxon>Cottioidei</taxon>
        <taxon>Cottales</taxon>
        <taxon>Liparidae</taxon>
        <taxon>Liparis</taxon>
    </lineage>
</organism>
<dbReference type="AlphaFoldDB" id="A0A4Z2GAZ7"/>
<evidence type="ECO:0000313" key="1">
    <source>
        <dbReference type="EMBL" id="TNN50360.1"/>
    </source>
</evidence>
<proteinExistence type="predicted"/>
<accession>A0A4Z2GAZ7</accession>
<dbReference type="Proteomes" id="UP000314294">
    <property type="component" value="Unassembled WGS sequence"/>
</dbReference>
<sequence>MERPQTQLTPVRAFPVHAASGSVSFPAGSARLSFERAASGEHKPAAPPPLCVERQSHGLLHGELGRGGHQAVVGVRHVSPELVELQTDDANTASASRSLLDPPPARGRGDTVMTFTLNRRKLLHQLSSRRVVAFQLFVTHAPVHALQRLRPGFGQLGDEEEEGVKEATARPTETCTVGRTVVVASPSLFP</sequence>
<keyword evidence="2" id="KW-1185">Reference proteome</keyword>
<protein>
    <submittedName>
        <fullName evidence="1">Uncharacterized protein</fullName>
    </submittedName>
</protein>
<reference evidence="1 2" key="1">
    <citation type="submission" date="2019-03" db="EMBL/GenBank/DDBJ databases">
        <title>First draft genome of Liparis tanakae, snailfish: a comprehensive survey of snailfish specific genes.</title>
        <authorList>
            <person name="Kim W."/>
            <person name="Song I."/>
            <person name="Jeong J.-H."/>
            <person name="Kim D."/>
            <person name="Kim S."/>
            <person name="Ryu S."/>
            <person name="Song J.Y."/>
            <person name="Lee S.K."/>
        </authorList>
    </citation>
    <scope>NUCLEOTIDE SEQUENCE [LARGE SCALE GENOMIC DNA]</scope>
    <source>
        <tissue evidence="1">Muscle</tissue>
    </source>
</reference>